<accession>A0AA41UIU3</accession>
<dbReference type="InterPro" id="IPR051928">
    <property type="entry name" value="NorD/CobT"/>
</dbReference>
<sequence length="177" mass="19172">MAGGQATVLEVAKEALVLFCEALQVVGDSYAIAGFSGTGRHSVDYFTIKAFGEALTPAVKAGISGLRPHRSTRMGAAIRHATVQLAPLSSRVRLLILVSDGFPNDLDYKGDHAIADTRRAAQEARARQVHVKAITVNIGSDPRLDALYGRNHHYVIGDVRDLPDKLLRLYGLLTRRS</sequence>
<dbReference type="EMBL" id="JALJRB010000006">
    <property type="protein sequence ID" value="MCJ8500474.1"/>
    <property type="molecule type" value="Genomic_DNA"/>
</dbReference>
<dbReference type="PANTHER" id="PTHR41248:SF1">
    <property type="entry name" value="NORD PROTEIN"/>
    <property type="match status" value="1"/>
</dbReference>
<dbReference type="SMART" id="SM00327">
    <property type="entry name" value="VWA"/>
    <property type="match status" value="1"/>
</dbReference>
<organism evidence="2 3">
    <name type="scientific">Desulfatitalea alkaliphila</name>
    <dbReference type="NCBI Taxonomy" id="2929485"/>
    <lineage>
        <taxon>Bacteria</taxon>
        <taxon>Pseudomonadati</taxon>
        <taxon>Thermodesulfobacteriota</taxon>
        <taxon>Desulfobacteria</taxon>
        <taxon>Desulfobacterales</taxon>
        <taxon>Desulfosarcinaceae</taxon>
        <taxon>Desulfatitalea</taxon>
    </lineage>
</organism>
<evidence type="ECO:0000313" key="2">
    <source>
        <dbReference type="EMBL" id="MCJ8500474.1"/>
    </source>
</evidence>
<dbReference type="InterPro" id="IPR036465">
    <property type="entry name" value="vWFA_dom_sf"/>
</dbReference>
<dbReference type="Gene3D" id="3.40.50.410">
    <property type="entry name" value="von Willebrand factor, type A domain"/>
    <property type="match status" value="1"/>
</dbReference>
<dbReference type="InterPro" id="IPR002035">
    <property type="entry name" value="VWF_A"/>
</dbReference>
<comment type="caution">
    <text evidence="2">The sequence shown here is derived from an EMBL/GenBank/DDBJ whole genome shotgun (WGS) entry which is preliminary data.</text>
</comment>
<dbReference type="Pfam" id="PF00092">
    <property type="entry name" value="VWA"/>
    <property type="match status" value="1"/>
</dbReference>
<protein>
    <submittedName>
        <fullName evidence="2">VWA domain-containing protein</fullName>
    </submittedName>
</protein>
<dbReference type="PANTHER" id="PTHR41248">
    <property type="entry name" value="NORD PROTEIN"/>
    <property type="match status" value="1"/>
</dbReference>
<reference evidence="2" key="1">
    <citation type="submission" date="2022-04" db="EMBL/GenBank/DDBJ databases">
        <title>Desulfatitalea alkaliphila sp. nov., a novel anaerobic sulfate-reducing bacterium isolated from terrestrial mud volcano, Taman Peninsula, Russia.</title>
        <authorList>
            <person name="Khomyakova M.A."/>
            <person name="Merkel A.Y."/>
            <person name="Slobodkin A.I."/>
        </authorList>
    </citation>
    <scope>NUCLEOTIDE SEQUENCE</scope>
    <source>
        <strain evidence="2">M08but</strain>
    </source>
</reference>
<dbReference type="AlphaFoldDB" id="A0AA41UIU3"/>
<dbReference type="SUPFAM" id="SSF53300">
    <property type="entry name" value="vWA-like"/>
    <property type="match status" value="1"/>
</dbReference>
<dbReference type="Proteomes" id="UP001165427">
    <property type="component" value="Unassembled WGS sequence"/>
</dbReference>
<name>A0AA41UIU3_9BACT</name>
<proteinExistence type="predicted"/>
<evidence type="ECO:0000313" key="3">
    <source>
        <dbReference type="Proteomes" id="UP001165427"/>
    </source>
</evidence>
<dbReference type="PROSITE" id="PS50234">
    <property type="entry name" value="VWFA"/>
    <property type="match status" value="1"/>
</dbReference>
<evidence type="ECO:0000259" key="1">
    <source>
        <dbReference type="PROSITE" id="PS50234"/>
    </source>
</evidence>
<gene>
    <name evidence="2" type="ORF">MRX98_07810</name>
</gene>
<feature type="domain" description="VWFA" evidence="1">
    <location>
        <begin position="1"/>
        <end position="173"/>
    </location>
</feature>
<keyword evidence="3" id="KW-1185">Reference proteome</keyword>